<organism evidence="5 6">
    <name type="scientific">Colletotrichum nymphaeae SA-01</name>
    <dbReference type="NCBI Taxonomy" id="1460502"/>
    <lineage>
        <taxon>Eukaryota</taxon>
        <taxon>Fungi</taxon>
        <taxon>Dikarya</taxon>
        <taxon>Ascomycota</taxon>
        <taxon>Pezizomycotina</taxon>
        <taxon>Sordariomycetes</taxon>
        <taxon>Hypocreomycetidae</taxon>
        <taxon>Glomerellales</taxon>
        <taxon>Glomerellaceae</taxon>
        <taxon>Colletotrichum</taxon>
        <taxon>Colletotrichum acutatum species complex</taxon>
    </lineage>
</organism>
<dbReference type="CDD" id="cd00067">
    <property type="entry name" value="GAL4"/>
    <property type="match status" value="1"/>
</dbReference>
<comment type="caution">
    <text evidence="5">The sequence shown here is derived from an EMBL/GenBank/DDBJ whole genome shotgun (WGS) entry which is preliminary data.</text>
</comment>
<dbReference type="InterPro" id="IPR036864">
    <property type="entry name" value="Zn2-C6_fun-type_DNA-bd_sf"/>
</dbReference>
<dbReference type="InterPro" id="IPR050613">
    <property type="entry name" value="Sec_Metabolite_Reg"/>
</dbReference>
<dbReference type="SMART" id="SM00066">
    <property type="entry name" value="GAL4"/>
    <property type="match status" value="1"/>
</dbReference>
<evidence type="ECO:0000256" key="1">
    <source>
        <dbReference type="ARBA" id="ARBA00004123"/>
    </source>
</evidence>
<name>A0A135UXU8_9PEZI</name>
<feature type="compositionally biased region" description="Basic and acidic residues" evidence="3">
    <location>
        <begin position="79"/>
        <end position="115"/>
    </location>
</feature>
<dbReference type="AlphaFoldDB" id="A0A135UXU8"/>
<gene>
    <name evidence="5" type="ORF">CNYM01_13634</name>
</gene>
<feature type="domain" description="Zn(2)-C6 fungal-type" evidence="4">
    <location>
        <begin position="16"/>
        <end position="45"/>
    </location>
</feature>
<evidence type="ECO:0000256" key="2">
    <source>
        <dbReference type="ARBA" id="ARBA00023242"/>
    </source>
</evidence>
<feature type="region of interest" description="Disordered" evidence="3">
    <location>
        <begin position="78"/>
        <end position="115"/>
    </location>
</feature>
<accession>A0A135UXU8</accession>
<keyword evidence="2" id="KW-0539">Nucleus</keyword>
<sequence length="158" mass="17731">MESATAEAPPIPRKPACVLCKSRKVKCDRESPACGGCVKLGVECVPRENSKTRNRKKPNVELQRRLARCEELLQQFVAAEEREKSSEGTRTEPSPKSDTSTRIEDQDRNRDREMQALENSLGKLIIDKGSVRFTDSTPWATVFDEVKALSTVTRQPNV</sequence>
<dbReference type="Proteomes" id="UP000070054">
    <property type="component" value="Unassembled WGS sequence"/>
</dbReference>
<protein>
    <submittedName>
        <fullName evidence="5">C6 zinc finger protein</fullName>
    </submittedName>
</protein>
<evidence type="ECO:0000259" key="4">
    <source>
        <dbReference type="PROSITE" id="PS50048"/>
    </source>
</evidence>
<dbReference type="PROSITE" id="PS50048">
    <property type="entry name" value="ZN2_CY6_FUNGAL_2"/>
    <property type="match status" value="1"/>
</dbReference>
<dbReference type="Pfam" id="PF00172">
    <property type="entry name" value="Zn_clus"/>
    <property type="match status" value="1"/>
</dbReference>
<dbReference type="SUPFAM" id="SSF57701">
    <property type="entry name" value="Zn2/Cys6 DNA-binding domain"/>
    <property type="match status" value="1"/>
</dbReference>
<evidence type="ECO:0000256" key="3">
    <source>
        <dbReference type="SAM" id="MobiDB-lite"/>
    </source>
</evidence>
<dbReference type="Gene3D" id="4.10.240.10">
    <property type="entry name" value="Zn(2)-C6 fungal-type DNA-binding domain"/>
    <property type="match status" value="1"/>
</dbReference>
<dbReference type="GO" id="GO:0000981">
    <property type="term" value="F:DNA-binding transcription factor activity, RNA polymerase II-specific"/>
    <property type="evidence" value="ECO:0007669"/>
    <property type="project" value="InterPro"/>
</dbReference>
<proteinExistence type="predicted"/>
<keyword evidence="6" id="KW-1185">Reference proteome</keyword>
<dbReference type="InterPro" id="IPR001138">
    <property type="entry name" value="Zn2Cys6_DnaBD"/>
</dbReference>
<dbReference type="GO" id="GO:0008270">
    <property type="term" value="F:zinc ion binding"/>
    <property type="evidence" value="ECO:0007669"/>
    <property type="project" value="InterPro"/>
</dbReference>
<evidence type="ECO:0000313" key="6">
    <source>
        <dbReference type="Proteomes" id="UP000070054"/>
    </source>
</evidence>
<dbReference type="PANTHER" id="PTHR31001">
    <property type="entry name" value="UNCHARACTERIZED TRANSCRIPTIONAL REGULATORY PROTEIN"/>
    <property type="match status" value="1"/>
</dbReference>
<dbReference type="PROSITE" id="PS00463">
    <property type="entry name" value="ZN2_CY6_FUNGAL_1"/>
    <property type="match status" value="1"/>
</dbReference>
<dbReference type="GO" id="GO:0005634">
    <property type="term" value="C:nucleus"/>
    <property type="evidence" value="ECO:0007669"/>
    <property type="project" value="UniProtKB-SubCell"/>
</dbReference>
<comment type="subcellular location">
    <subcellularLocation>
        <location evidence="1">Nucleus</location>
    </subcellularLocation>
</comment>
<evidence type="ECO:0000313" key="5">
    <source>
        <dbReference type="EMBL" id="KXH65229.1"/>
    </source>
</evidence>
<dbReference type="EMBL" id="JEMN01000013">
    <property type="protein sequence ID" value="KXH65229.1"/>
    <property type="molecule type" value="Genomic_DNA"/>
</dbReference>
<reference evidence="5 6" key="1">
    <citation type="submission" date="2014-02" db="EMBL/GenBank/DDBJ databases">
        <title>The genome sequence of Colletotrichum nymphaeae SA-01.</title>
        <authorList>
            <person name="Baroncelli R."/>
            <person name="Thon M.R."/>
        </authorList>
    </citation>
    <scope>NUCLEOTIDE SEQUENCE [LARGE SCALE GENOMIC DNA]</scope>
    <source>
        <strain evidence="5 6">SA-01</strain>
    </source>
</reference>